<accession>A0A1E3ABK4</accession>
<dbReference type="Pfam" id="PF01841">
    <property type="entry name" value="Transglut_core"/>
    <property type="match status" value="1"/>
</dbReference>
<dbReference type="PANTHER" id="PTHR35532">
    <property type="entry name" value="SIMILAR TO POLYHYDROXYALKANOATE DEPOLYMERASE"/>
    <property type="match status" value="1"/>
</dbReference>
<dbReference type="Proteomes" id="UP000094067">
    <property type="component" value="Unassembled WGS sequence"/>
</dbReference>
<dbReference type="InterPro" id="IPR002931">
    <property type="entry name" value="Transglutaminase-like"/>
</dbReference>
<evidence type="ECO:0000313" key="3">
    <source>
        <dbReference type="Proteomes" id="UP000094067"/>
    </source>
</evidence>
<dbReference type="Gene3D" id="3.10.620.30">
    <property type="match status" value="1"/>
</dbReference>
<evidence type="ECO:0000313" key="2">
    <source>
        <dbReference type="EMBL" id="ODM05857.1"/>
    </source>
</evidence>
<reference evidence="2 3" key="1">
    <citation type="submission" date="2016-07" db="EMBL/GenBank/DDBJ databases">
        <title>Characterization of isolates of Eisenbergiella tayi derived from blood cultures, using whole genome sequencing.</title>
        <authorList>
            <person name="Burdz T."/>
            <person name="Wiebe D."/>
            <person name="Huynh C."/>
            <person name="Bernard K."/>
        </authorList>
    </citation>
    <scope>NUCLEOTIDE SEQUENCE [LARGE SCALE GENOMIC DNA]</scope>
    <source>
        <strain evidence="2 3">NML 110608</strain>
    </source>
</reference>
<dbReference type="SUPFAM" id="SSF54001">
    <property type="entry name" value="Cysteine proteinases"/>
    <property type="match status" value="2"/>
</dbReference>
<dbReference type="PANTHER" id="PTHR35532:SF5">
    <property type="entry name" value="CARBOHYDRATE-BINDING DOMAIN-CONTAINING PROTEIN"/>
    <property type="match status" value="1"/>
</dbReference>
<name>A0A1E3ABK4_9FIRM</name>
<protein>
    <submittedName>
        <fullName evidence="2">Transglutaminase-like superfamily protein</fullName>
    </submittedName>
</protein>
<comment type="caution">
    <text evidence="2">The sequence shown here is derived from an EMBL/GenBank/DDBJ whole genome shotgun (WGS) entry which is preliminary data.</text>
</comment>
<proteinExistence type="predicted"/>
<dbReference type="InterPro" id="IPR038765">
    <property type="entry name" value="Papain-like_cys_pep_sf"/>
</dbReference>
<dbReference type="Gene3D" id="2.60.40.1120">
    <property type="entry name" value="Carboxypeptidase-like, regulatory domain"/>
    <property type="match status" value="1"/>
</dbReference>
<dbReference type="AlphaFoldDB" id="A0A1E3ABK4"/>
<sequence length="859" mass="97576">MLSNHLKDYAEKKYGERLPYLKAAGCIPEEELWSCTPDEAVLMKFFYGTMPLRDAGEYEFGTFLSFVKHALWLRENKDWCAALPEDIFVNHVLYYRINSEDISENRSFFYEQIKNLLPEAGCGSDRLRETVLAINYWCAENAAYQASDMRTASPMTVYRSGKGRCGEESTFAVTAFRSAGIPARQVYTPRWAHCDDNHAWVEVWLNGKWYFLGACEPEEILNKGWFSHASSRALLVHSRNFSDFTGEMAEECIGKEGVTYFYNNTSTYARTKKLTVTVRDREGKPAKGAEVSFEILNMAEYCSVATLQTDEKGEVSLTMGLGDIHIRAMLDGWFGEALVSAADQVEILLDTDIAATDWLTDIWMPEEVKAPEDYPVNPGTVTSEQKQKKREKLAAANRLREERIQAFYNEEKAEKYPEEKELLQLAAGNFEELYRFLEKDANPDRKALLHSLSQKDYKDAKAEVLEDALIYAGEVRGTWEEDTYRNYLLCPRIYYEELTPYRAFICGYFTDEQKEGFIKDPESIWRYIEQKIGYEPEFDYETICASPVGCLKLRQGNPLSRKILFAAICRTLGIPARLNRVTQEAEYLGSDGFRVPGKQQEAESGKAAGRKAGLTLQAEDGGKWIYFQTWTIGKLEGMRFDTLDYEGLRFDGKECRLELEAGIYRLITTARMPNGNQHASQRIFAVKEGEEKEIFVSLREGSIEDMLVRNEIPEFEVTNSAGERQKTGDILKGADGVICFLEEGAEPTEHVLNELMERAGDWNAMTDSGVRLVFIVRDKEALSNKTVSRTLEKIPAVTVVYDPEGESAEPVARRMYVDPEKLPLLAVTRAGMTGIYASSGYNVGSVDLMLKILSLQENR</sequence>
<organism evidence="2 3">
    <name type="scientific">Eisenbergiella tayi</name>
    <dbReference type="NCBI Taxonomy" id="1432052"/>
    <lineage>
        <taxon>Bacteria</taxon>
        <taxon>Bacillati</taxon>
        <taxon>Bacillota</taxon>
        <taxon>Clostridia</taxon>
        <taxon>Lachnospirales</taxon>
        <taxon>Lachnospiraceae</taxon>
        <taxon>Eisenbergiella</taxon>
    </lineage>
</organism>
<feature type="domain" description="Transglutaminase-like" evidence="1">
    <location>
        <begin position="157"/>
        <end position="216"/>
    </location>
</feature>
<dbReference type="RefSeq" id="WP_069151994.1">
    <property type="nucleotide sequence ID" value="NZ_MCGH01000002.1"/>
</dbReference>
<dbReference type="SMART" id="SM00460">
    <property type="entry name" value="TGc"/>
    <property type="match status" value="1"/>
</dbReference>
<dbReference type="PATRIC" id="fig|1432052.4.peg.1946"/>
<gene>
    <name evidence="2" type="ORF">BEI61_01746</name>
</gene>
<dbReference type="EMBL" id="MCGH01000002">
    <property type="protein sequence ID" value="ODM05857.1"/>
    <property type="molecule type" value="Genomic_DNA"/>
</dbReference>
<evidence type="ECO:0000259" key="1">
    <source>
        <dbReference type="SMART" id="SM00460"/>
    </source>
</evidence>